<evidence type="ECO:0000313" key="3">
    <source>
        <dbReference type="Proteomes" id="UP001050975"/>
    </source>
</evidence>
<dbReference type="GO" id="GO:0046872">
    <property type="term" value="F:metal ion binding"/>
    <property type="evidence" value="ECO:0007669"/>
    <property type="project" value="InterPro"/>
</dbReference>
<dbReference type="InterPro" id="IPR036163">
    <property type="entry name" value="HMA_dom_sf"/>
</dbReference>
<dbReference type="PROSITE" id="PS50846">
    <property type="entry name" value="HMA_2"/>
    <property type="match status" value="1"/>
</dbReference>
<dbReference type="Proteomes" id="UP001050975">
    <property type="component" value="Unassembled WGS sequence"/>
</dbReference>
<dbReference type="InterPro" id="IPR006121">
    <property type="entry name" value="HMA_dom"/>
</dbReference>
<dbReference type="AlphaFoldDB" id="A0AAV3XHV6"/>
<sequence>MALELKVPSIACTGCIDTITKAVMELDSSASVKGDVQGKSVSVETTASEEAVKEAIVKTGHTVA</sequence>
<dbReference type="SUPFAM" id="SSF55008">
    <property type="entry name" value="HMA, heavy metal-associated domain"/>
    <property type="match status" value="1"/>
</dbReference>
<dbReference type="Pfam" id="PF00403">
    <property type="entry name" value="HMA"/>
    <property type="match status" value="1"/>
</dbReference>
<protein>
    <submittedName>
        <fullName evidence="2">Heavy metal transport/detoxification protein</fullName>
    </submittedName>
</protein>
<keyword evidence="3" id="KW-1185">Reference proteome</keyword>
<evidence type="ECO:0000313" key="2">
    <source>
        <dbReference type="EMBL" id="GET40316.1"/>
    </source>
</evidence>
<proteinExistence type="predicted"/>
<name>A0AAV3XHV6_9CYAN</name>
<gene>
    <name evidence="2" type="ORF">MiSe_51250</name>
</gene>
<evidence type="ECO:0000259" key="1">
    <source>
        <dbReference type="PROSITE" id="PS50846"/>
    </source>
</evidence>
<reference evidence="2" key="1">
    <citation type="submission" date="2019-10" db="EMBL/GenBank/DDBJ databases">
        <title>Draft genome sequece of Microseira wollei NIES-4236.</title>
        <authorList>
            <person name="Yamaguchi H."/>
            <person name="Suzuki S."/>
            <person name="Kawachi M."/>
        </authorList>
    </citation>
    <scope>NUCLEOTIDE SEQUENCE</scope>
    <source>
        <strain evidence="2">NIES-4236</strain>
    </source>
</reference>
<comment type="caution">
    <text evidence="2">The sequence shown here is derived from an EMBL/GenBank/DDBJ whole genome shotgun (WGS) entry which is preliminary data.</text>
</comment>
<accession>A0AAV3XHV6</accession>
<dbReference type="EMBL" id="BLAY01000087">
    <property type="protein sequence ID" value="GET40316.1"/>
    <property type="molecule type" value="Genomic_DNA"/>
</dbReference>
<feature type="domain" description="HMA" evidence="1">
    <location>
        <begin position="1"/>
        <end position="64"/>
    </location>
</feature>
<dbReference type="RefSeq" id="WP_226586159.1">
    <property type="nucleotide sequence ID" value="NZ_BLAY01000087.1"/>
</dbReference>
<organism evidence="2 3">
    <name type="scientific">Microseira wollei NIES-4236</name>
    <dbReference type="NCBI Taxonomy" id="2530354"/>
    <lineage>
        <taxon>Bacteria</taxon>
        <taxon>Bacillati</taxon>
        <taxon>Cyanobacteriota</taxon>
        <taxon>Cyanophyceae</taxon>
        <taxon>Oscillatoriophycideae</taxon>
        <taxon>Aerosakkonematales</taxon>
        <taxon>Aerosakkonemataceae</taxon>
        <taxon>Microseira</taxon>
    </lineage>
</organism>
<dbReference type="Gene3D" id="3.30.70.100">
    <property type="match status" value="1"/>
</dbReference>